<dbReference type="KEGG" id="elut:CKA38_01605"/>
<dbReference type="Gene3D" id="3.20.20.80">
    <property type="entry name" value="Glycosidases"/>
    <property type="match status" value="1"/>
</dbReference>
<evidence type="ECO:0000313" key="2">
    <source>
        <dbReference type="Proteomes" id="UP000244896"/>
    </source>
</evidence>
<gene>
    <name evidence="1" type="ORF">CKA38_01605</name>
</gene>
<evidence type="ECO:0000313" key="1">
    <source>
        <dbReference type="EMBL" id="AWI08127.1"/>
    </source>
</evidence>
<accession>A0A2U8DZU7</accession>
<sequence length="799" mass="87300">MGFGAAGDSRTIYQINRHGKTRQGRSDPLFDFLNPEVERFVLGMLGEYAERYSDSLAFAGASLRVMSWQNTGFGNFGNIDWGYGDDTIACFERETGIKVPVNNDDPDRHERRFAWLTGGHRDAWMAWRCRKASDFFAKVRDALRHHAPGARLMLACSLPIHEMAEHGIDPGEIARLDGVDFVHLAGYGRRKTEAVDQRARDASLSPASLRMVAPAGAPARMLTTMSYFEASNKVAPPADLGYPANTRHGWISGAVNPAGAHYLERFALRVAECDALALGDGGNGYSLGQPALRTFLREYRSLPAMPFTPRPDACDPVAVWERRDGGRFLFYAVNRERFPVAITVRFAAPVTLTRLATGEPVFRNADEFTVQLAPYELRTFAAEGTACIQKIITTVPETALAHAREMTAWLSRLARDVGQGRAGNGLTDAQRARLREADEEARVALEQGRLWRARTLQEAQELREIYAECGHVPPLLDDNGVLSIPHDAVSGPALLERASGSVISLVESESLEPDWAGQRVVVSRSGVAEFELTVPADGRYRLQMGYVAGGGFSSSRLLVDGAPCGFLETESGAPRGRLAVTEHPVRLSKGAHRVSLAPDDGEKQGVLFLQATPVYEDIVANQWMLAGPFPAVQKNVTGAEASAAMARAMRSRAFAPEVERDFSAVLDDGAGAQLKWRRGQGARDFVDLQVLGGEPASSISYAVTHVIAPAACEVRIAYSVDYFARLWINGEIVEDYYHPAGLPLKRQKTRIVRLRPGANEIMLKVAAGSMGNGFWFSVNNPGDLRYGAMAGESGEYAVE</sequence>
<name>A0A2U8DZU7_9BACT</name>
<protein>
    <submittedName>
        <fullName evidence="1">Uncharacterized protein</fullName>
    </submittedName>
</protein>
<dbReference type="AlphaFoldDB" id="A0A2U8DZU7"/>
<dbReference type="OrthoDB" id="843469at2"/>
<reference evidence="1 2" key="1">
    <citation type="journal article" date="2018" name="Syst. Appl. Microbiol.">
        <title>Ereboglobus luteus gen. nov. sp. nov. from cockroach guts, and new insights into the oxygen relationship of the genera Opitutus and Didymococcus (Verrucomicrobia: Opitutaceae).</title>
        <authorList>
            <person name="Tegtmeier D."/>
            <person name="Belitz A."/>
            <person name="Radek R."/>
            <person name="Heimerl T."/>
            <person name="Brune A."/>
        </authorList>
    </citation>
    <scope>NUCLEOTIDE SEQUENCE [LARGE SCALE GENOMIC DNA]</scope>
    <source>
        <strain evidence="1 2">Ho45</strain>
    </source>
</reference>
<keyword evidence="2" id="KW-1185">Reference proteome</keyword>
<dbReference type="RefSeq" id="WP_108823933.1">
    <property type="nucleotide sequence ID" value="NZ_CP023004.1"/>
</dbReference>
<proteinExistence type="predicted"/>
<dbReference type="Gene3D" id="2.60.120.260">
    <property type="entry name" value="Galactose-binding domain-like"/>
    <property type="match status" value="1"/>
</dbReference>
<organism evidence="1 2">
    <name type="scientific">Ereboglobus luteus</name>
    <dbReference type="NCBI Taxonomy" id="1796921"/>
    <lineage>
        <taxon>Bacteria</taxon>
        <taxon>Pseudomonadati</taxon>
        <taxon>Verrucomicrobiota</taxon>
        <taxon>Opitutia</taxon>
        <taxon>Opitutales</taxon>
        <taxon>Opitutaceae</taxon>
        <taxon>Ereboglobus</taxon>
    </lineage>
</organism>
<dbReference type="EMBL" id="CP023004">
    <property type="protein sequence ID" value="AWI08127.1"/>
    <property type="molecule type" value="Genomic_DNA"/>
</dbReference>
<dbReference type="Proteomes" id="UP000244896">
    <property type="component" value="Chromosome"/>
</dbReference>